<feature type="domain" description="PBP" evidence="2">
    <location>
        <begin position="21"/>
        <end position="157"/>
    </location>
</feature>
<dbReference type="Gene3D" id="3.40.190.10">
    <property type="entry name" value="Periplasmic binding protein-like II"/>
    <property type="match status" value="2"/>
</dbReference>
<evidence type="ECO:0000256" key="1">
    <source>
        <dbReference type="ARBA" id="ARBA00022729"/>
    </source>
</evidence>
<name>A0A935PXR2_9PROT</name>
<organism evidence="3 4">
    <name type="scientific">Candidatus Accumulibacter proximus</name>
    <dbReference type="NCBI Taxonomy" id="2954385"/>
    <lineage>
        <taxon>Bacteria</taxon>
        <taxon>Pseudomonadati</taxon>
        <taxon>Pseudomonadota</taxon>
        <taxon>Betaproteobacteria</taxon>
        <taxon>Candidatus Accumulibacter</taxon>
    </lineage>
</organism>
<dbReference type="InterPro" id="IPR024370">
    <property type="entry name" value="PBP_domain"/>
</dbReference>
<reference evidence="3 4" key="1">
    <citation type="submission" date="2020-10" db="EMBL/GenBank/DDBJ databases">
        <title>Connecting structure to function with the recovery of over 1000 high-quality activated sludge metagenome-assembled genomes encoding full-length rRNA genes using long-read sequencing.</title>
        <authorList>
            <person name="Singleton C.M."/>
            <person name="Petriglieri F."/>
            <person name="Kristensen J.M."/>
            <person name="Kirkegaard R.H."/>
            <person name="Michaelsen T.Y."/>
            <person name="Andersen M.H."/>
            <person name="Karst S.M."/>
            <person name="Dueholm M.S."/>
            <person name="Nielsen P.H."/>
            <person name="Albertsen M."/>
        </authorList>
    </citation>
    <scope>NUCLEOTIDE SEQUENCE [LARGE SCALE GENOMIC DNA]</scope>
    <source>
        <strain evidence="3">EsbW_18-Q3-R4-48_BATAC.285</strain>
    </source>
</reference>
<sequence>MDKRRQYSLLVAVLFFLIGRAAAASGEEIRIGGGGAALLAVFQPIKPHFEKATGITLINLQSSPKGGLLNLIEGRVDITAAAHSLEGLIAALRADGVVFDPAALVAHEVGINRIALFVHPSNRVGGLSREQLKGVFTGRITNWKEVGGDDRDILVVWGRGTPGQNADFARRVLDGESVTPRALETTNYVEIRETIAATPEAIGIDPISVANPTVKLVGSDAPLTTPIISITIGQPSAKVRRLLDYIKGEGKAYLLH</sequence>
<evidence type="ECO:0000313" key="3">
    <source>
        <dbReference type="EMBL" id="MBK7673876.1"/>
    </source>
</evidence>
<dbReference type="SUPFAM" id="SSF53850">
    <property type="entry name" value="Periplasmic binding protein-like II"/>
    <property type="match status" value="1"/>
</dbReference>
<accession>A0A935PXR2</accession>
<dbReference type="Proteomes" id="UP000697998">
    <property type="component" value="Unassembled WGS sequence"/>
</dbReference>
<dbReference type="EMBL" id="JADJMH010000001">
    <property type="protein sequence ID" value="MBK7673876.1"/>
    <property type="molecule type" value="Genomic_DNA"/>
</dbReference>
<proteinExistence type="predicted"/>
<dbReference type="PANTHER" id="PTHR30570">
    <property type="entry name" value="PERIPLASMIC PHOSPHATE BINDING COMPONENT OF PHOSPHATE ABC TRANSPORTER"/>
    <property type="match status" value="1"/>
</dbReference>
<dbReference type="PANTHER" id="PTHR30570:SF1">
    <property type="entry name" value="PHOSPHATE-BINDING PROTEIN PSTS"/>
    <property type="match status" value="1"/>
</dbReference>
<keyword evidence="1" id="KW-0732">Signal</keyword>
<dbReference type="Pfam" id="PF12849">
    <property type="entry name" value="PBP_like_2"/>
    <property type="match status" value="1"/>
</dbReference>
<protein>
    <submittedName>
        <fullName evidence="3">Substrate-binding domain-containing protein</fullName>
    </submittedName>
</protein>
<dbReference type="InterPro" id="IPR050811">
    <property type="entry name" value="Phosphate_ABC_transporter"/>
</dbReference>
<evidence type="ECO:0000313" key="4">
    <source>
        <dbReference type="Proteomes" id="UP000697998"/>
    </source>
</evidence>
<dbReference type="AlphaFoldDB" id="A0A935PXR2"/>
<gene>
    <name evidence="3" type="ORF">IPJ27_03430</name>
</gene>
<evidence type="ECO:0000259" key="2">
    <source>
        <dbReference type="Pfam" id="PF12849"/>
    </source>
</evidence>
<comment type="caution">
    <text evidence="3">The sequence shown here is derived from an EMBL/GenBank/DDBJ whole genome shotgun (WGS) entry which is preliminary data.</text>
</comment>